<evidence type="ECO:0000313" key="3">
    <source>
        <dbReference type="Proteomes" id="UP000012040"/>
    </source>
</evidence>
<feature type="compositionally biased region" description="Basic and acidic residues" evidence="1">
    <location>
        <begin position="291"/>
        <end position="316"/>
    </location>
</feature>
<keyword evidence="3" id="KW-1185">Reference proteome</keyword>
<accession>M4VRS0</accession>
<dbReference type="RefSeq" id="WP_015470374.1">
    <property type="nucleotide sequence ID" value="NC_020813.1"/>
</dbReference>
<evidence type="ECO:0000256" key="1">
    <source>
        <dbReference type="SAM" id="MobiDB-lite"/>
    </source>
</evidence>
<dbReference type="KEGG" id="bex:A11Q_1668"/>
<name>M4VRS0_9BACT</name>
<feature type="region of interest" description="Disordered" evidence="1">
    <location>
        <begin position="288"/>
        <end position="316"/>
    </location>
</feature>
<dbReference type="PATRIC" id="fig|1184267.3.peg.1689"/>
<proteinExistence type="predicted"/>
<dbReference type="AlphaFoldDB" id="M4VRS0"/>
<reference evidence="2 3" key="1">
    <citation type="journal article" date="2013" name="ISME J.">
        <title>By their genes ye shall know them: genomic signatures of predatory bacteria.</title>
        <authorList>
            <person name="Pasternak Z."/>
            <person name="Pietrokovski S."/>
            <person name="Rotem O."/>
            <person name="Gophna U."/>
            <person name="Lurie-Weinberger M.N."/>
            <person name="Jurkevitch E."/>
        </authorList>
    </citation>
    <scope>NUCLEOTIDE SEQUENCE [LARGE SCALE GENOMIC DNA]</scope>
    <source>
        <strain evidence="2 3">JSS</strain>
    </source>
</reference>
<gene>
    <name evidence="2" type="ORF">A11Q_1668</name>
</gene>
<evidence type="ECO:0000313" key="2">
    <source>
        <dbReference type="EMBL" id="AGH95884.1"/>
    </source>
</evidence>
<dbReference type="EMBL" id="CP003537">
    <property type="protein sequence ID" value="AGH95884.1"/>
    <property type="molecule type" value="Genomic_DNA"/>
</dbReference>
<dbReference type="Proteomes" id="UP000012040">
    <property type="component" value="Chromosome"/>
</dbReference>
<dbReference type="HOGENOM" id="CLU_878990_0_0_7"/>
<dbReference type="STRING" id="1184267.A11Q_1668"/>
<sequence>MSLNLLLASFVIWIATTHVASAQMRRDPLYIDNIVVGDSDVRGLDFGFGLIPPVKFGNILWINSFSGHQWELNEVRNLPLDQIRFSQYRYSPMLVAPLAEGASMSFGLPMTFAALEHEPRLRNDSYFNNIFVAYSRRSEADDATWSLGFVVLDKSKRRHIFPTGSYSYASDDRKWRFAFGFPFIAITYFLNEYAEFGTFLGRDTSLNYIPDDHPLAPQGRYLDQEHTAVGIASRFYLPHNMKLNIILGSMFRGRYRFMDSDYNETLRLKDYEDLSYLRVGLAWGITKPAAKKSDSKAEDCTPDKDCTIRSEAKPSP</sequence>
<organism evidence="2 3">
    <name type="scientific">Pseudobdellovibrio exovorus JSS</name>
    <dbReference type="NCBI Taxonomy" id="1184267"/>
    <lineage>
        <taxon>Bacteria</taxon>
        <taxon>Pseudomonadati</taxon>
        <taxon>Bdellovibrionota</taxon>
        <taxon>Bdellovibrionia</taxon>
        <taxon>Bdellovibrionales</taxon>
        <taxon>Pseudobdellovibrionaceae</taxon>
        <taxon>Pseudobdellovibrio</taxon>
    </lineage>
</organism>
<protein>
    <submittedName>
        <fullName evidence="2">Uncharacterized protein</fullName>
    </submittedName>
</protein>